<dbReference type="RefSeq" id="WP_153770413.1">
    <property type="nucleotide sequence ID" value="NZ_JACYXJ010000007.1"/>
</dbReference>
<evidence type="ECO:0000256" key="5">
    <source>
        <dbReference type="ARBA" id="ARBA00022741"/>
    </source>
</evidence>
<evidence type="ECO:0000313" key="16">
    <source>
        <dbReference type="EMBL" id="MBS8262286.1"/>
    </source>
</evidence>
<evidence type="ECO:0000256" key="6">
    <source>
        <dbReference type="ARBA" id="ARBA00022781"/>
    </source>
</evidence>
<dbReference type="InterPro" id="IPR020003">
    <property type="entry name" value="ATPase_a/bsu_AS"/>
</dbReference>
<evidence type="ECO:0000256" key="8">
    <source>
        <dbReference type="ARBA" id="ARBA00022967"/>
    </source>
</evidence>
<dbReference type="Pfam" id="PF00006">
    <property type="entry name" value="ATP-synt_ab"/>
    <property type="match status" value="1"/>
</dbReference>
<keyword evidence="8 13" id="KW-1278">Translocase</keyword>
<dbReference type="SUPFAM" id="SSF50615">
    <property type="entry name" value="N-terminal domain of alpha and beta subunits of F1 ATP synthase"/>
    <property type="match status" value="1"/>
</dbReference>
<reference evidence="15 17" key="2">
    <citation type="submission" date="2020-09" db="EMBL/GenBank/DDBJ databases">
        <title>The genome sequence of type strain Labrenzia polysiphoniae KACC 19711.</title>
        <authorList>
            <person name="Liu Y."/>
        </authorList>
    </citation>
    <scope>NUCLEOTIDE SEQUENCE [LARGE SCALE GENOMIC DNA]</scope>
    <source>
        <strain evidence="15 17">KACC 19711</strain>
    </source>
</reference>
<dbReference type="SMART" id="SM00382">
    <property type="entry name" value="AAA"/>
    <property type="match status" value="1"/>
</dbReference>
<dbReference type="EC" id="7.1.2.2" evidence="13"/>
<dbReference type="FunFam" id="3.40.50.300:FF:000026">
    <property type="entry name" value="ATP synthase subunit beta"/>
    <property type="match status" value="1"/>
</dbReference>
<evidence type="ECO:0000256" key="11">
    <source>
        <dbReference type="ARBA" id="ARBA00023196"/>
    </source>
</evidence>
<accession>A0A944CF80</accession>
<dbReference type="Gene3D" id="1.10.1140.10">
    <property type="entry name" value="Bovine Mitochondrial F1-atpase, Atp Synthase Beta Chain, Chain D, domain 3"/>
    <property type="match status" value="1"/>
</dbReference>
<dbReference type="InterPro" id="IPR004100">
    <property type="entry name" value="ATPase_F1/V1/A1_a/bsu_N"/>
</dbReference>
<protein>
    <recommendedName>
        <fullName evidence="13">ATP synthase subunit beta</fullName>
        <ecNumber evidence="13">7.1.2.2</ecNumber>
    </recommendedName>
    <alternativeName>
        <fullName evidence="13">ATP synthase F1 sector subunit beta</fullName>
    </alternativeName>
    <alternativeName>
        <fullName evidence="13">F-ATPase subunit beta</fullName>
    </alternativeName>
</protein>
<evidence type="ECO:0000256" key="10">
    <source>
        <dbReference type="ARBA" id="ARBA00023136"/>
    </source>
</evidence>
<dbReference type="Gene3D" id="3.40.50.300">
    <property type="entry name" value="P-loop containing nucleotide triphosphate hydrolases"/>
    <property type="match status" value="1"/>
</dbReference>
<gene>
    <name evidence="13 16" type="primary">atpD</name>
    <name evidence="16" type="ORF">DYI23_18805</name>
    <name evidence="15" type="ORF">IG617_19750</name>
</gene>
<dbReference type="PANTHER" id="PTHR15184:SF71">
    <property type="entry name" value="ATP SYNTHASE SUBUNIT BETA, MITOCHONDRIAL"/>
    <property type="match status" value="1"/>
</dbReference>
<reference evidence="16" key="1">
    <citation type="submission" date="2018-08" db="EMBL/GenBank/DDBJ databases">
        <authorList>
            <person name="Jin W."/>
            <person name="Wang H."/>
            <person name="Yang Y."/>
            <person name="Li M."/>
            <person name="Liu J."/>
        </authorList>
    </citation>
    <scope>NUCLEOTIDE SEQUENCE</scope>
    <source>
        <strain evidence="16">AESS21</strain>
    </source>
</reference>
<dbReference type="AlphaFoldDB" id="A0A944CF80"/>
<dbReference type="InterPro" id="IPR027417">
    <property type="entry name" value="P-loop_NTPase"/>
</dbReference>
<dbReference type="PROSITE" id="PS00152">
    <property type="entry name" value="ATPASE_ALPHA_BETA"/>
    <property type="match status" value="1"/>
</dbReference>
<evidence type="ECO:0000256" key="3">
    <source>
        <dbReference type="ARBA" id="ARBA00022448"/>
    </source>
</evidence>
<dbReference type="Pfam" id="PF22919">
    <property type="entry name" value="ATP-synt_VA_C"/>
    <property type="match status" value="1"/>
</dbReference>
<evidence type="ECO:0000256" key="13">
    <source>
        <dbReference type="HAMAP-Rule" id="MF_01347"/>
    </source>
</evidence>
<dbReference type="GO" id="GO:0005524">
    <property type="term" value="F:ATP binding"/>
    <property type="evidence" value="ECO:0007669"/>
    <property type="project" value="UniProtKB-UniRule"/>
</dbReference>
<dbReference type="InterPro" id="IPR050053">
    <property type="entry name" value="ATPase_alpha/beta_chains"/>
</dbReference>
<evidence type="ECO:0000256" key="7">
    <source>
        <dbReference type="ARBA" id="ARBA00022840"/>
    </source>
</evidence>
<comment type="caution">
    <text evidence="16">The sequence shown here is derived from an EMBL/GenBank/DDBJ whole genome shotgun (WGS) entry which is preliminary data.</text>
</comment>
<dbReference type="GO" id="GO:0005886">
    <property type="term" value="C:plasma membrane"/>
    <property type="evidence" value="ECO:0007669"/>
    <property type="project" value="UniProtKB-SubCell"/>
</dbReference>
<dbReference type="Gene3D" id="2.40.10.170">
    <property type="match status" value="1"/>
</dbReference>
<dbReference type="SUPFAM" id="SSF47917">
    <property type="entry name" value="C-terminal domain of alpha and beta subunits of F1 ATP synthase"/>
    <property type="match status" value="1"/>
</dbReference>
<evidence type="ECO:0000256" key="9">
    <source>
        <dbReference type="ARBA" id="ARBA00023065"/>
    </source>
</evidence>
<dbReference type="InterPro" id="IPR005722">
    <property type="entry name" value="ATP_synth_F1_bsu"/>
</dbReference>
<dbReference type="PANTHER" id="PTHR15184">
    <property type="entry name" value="ATP SYNTHASE"/>
    <property type="match status" value="1"/>
</dbReference>
<name>A0A944CF80_9HYPH</name>
<dbReference type="InterPro" id="IPR003593">
    <property type="entry name" value="AAA+_ATPase"/>
</dbReference>
<dbReference type="GO" id="GO:0046933">
    <property type="term" value="F:proton-transporting ATP synthase activity, rotational mechanism"/>
    <property type="evidence" value="ECO:0007669"/>
    <property type="project" value="UniProtKB-UniRule"/>
</dbReference>
<dbReference type="CDD" id="cd18110">
    <property type="entry name" value="ATP-synt_F1_beta_C"/>
    <property type="match status" value="1"/>
</dbReference>
<comment type="subcellular location">
    <subcellularLocation>
        <location evidence="13">Cell membrane</location>
        <topology evidence="13">Peripheral membrane protein</topology>
    </subcellularLocation>
    <subcellularLocation>
        <location evidence="1">Membrane</location>
    </subcellularLocation>
</comment>
<dbReference type="Proteomes" id="UP000615687">
    <property type="component" value="Unassembled WGS sequence"/>
</dbReference>
<comment type="catalytic activity">
    <reaction evidence="13">
        <text>ATP + H2O + 4 H(+)(in) = ADP + phosphate + 5 H(+)(out)</text>
        <dbReference type="Rhea" id="RHEA:57720"/>
        <dbReference type="ChEBI" id="CHEBI:15377"/>
        <dbReference type="ChEBI" id="CHEBI:15378"/>
        <dbReference type="ChEBI" id="CHEBI:30616"/>
        <dbReference type="ChEBI" id="CHEBI:43474"/>
        <dbReference type="ChEBI" id="CHEBI:456216"/>
        <dbReference type="EC" id="7.1.2.2"/>
    </reaction>
</comment>
<evidence type="ECO:0000256" key="1">
    <source>
        <dbReference type="ARBA" id="ARBA00004370"/>
    </source>
</evidence>
<reference evidence="16" key="3">
    <citation type="journal article" date="2021" name="Microorganisms">
        <title>Bacterial Dimethylsulfoniopropionate Biosynthesis in the East China Sea.</title>
        <authorList>
            <person name="Liu J."/>
            <person name="Zhang Y."/>
            <person name="Liu J."/>
            <person name="Zhong H."/>
            <person name="Williams B.T."/>
            <person name="Zheng Y."/>
            <person name="Curson A.R.J."/>
            <person name="Sun C."/>
            <person name="Sun H."/>
            <person name="Song D."/>
            <person name="Wagner Mackenzie B."/>
            <person name="Bermejo Martinez A."/>
            <person name="Todd J.D."/>
            <person name="Zhang X.H."/>
        </authorList>
    </citation>
    <scope>NUCLEOTIDE SEQUENCE</scope>
    <source>
        <strain evidence="16">AESS21</strain>
    </source>
</reference>
<evidence type="ECO:0000256" key="2">
    <source>
        <dbReference type="ARBA" id="ARBA00008936"/>
    </source>
</evidence>
<keyword evidence="3 13" id="KW-0813">Transport</keyword>
<dbReference type="SUPFAM" id="SSF52540">
    <property type="entry name" value="P-loop containing nucleoside triphosphate hydrolases"/>
    <property type="match status" value="1"/>
</dbReference>
<sequence length="474" mass="50727">MADKKVGRITQVIGAVVDVKFDDHLPLILNALEADNQGTRLVLEVAQHLGENTVRTIAMDSTEGLVRGQEVVDTGSAIEVPVGDGTLGRIMNVIGEPVDEGGEIKHDAKRAIHQEAPEFIEQSTEAEILVTGIKVVDLLAPYAKGGKIGLFGGAGVGKTVLIMELINNIAKAHGGYSVFAGVGERTREGNDLYWEMIESGVNKEGGGEGSKAALVYGQMNEPPGARARVALTGLTIAEDFRDKGQDVLFFVDNIFRFTQAGSEVSALLGRIPSAVGYQPTLATDMGAMQERITTTHKGSITSVQAVYVPADDLTDPAPASTFAHLDATTVLNRSIAEKGIYPAVDPLDSTSRMLSANIIGEEHYNTARAVQVTLQRYKALQDIIAILGMDELSEEDKLTVARARKIERFLSQPFFVAEVFTGSPGKLVALEDTIKGFKGLVDGEYDHLPEAAFYMVGSMDEAIEKAQKLAAEAA</sequence>
<dbReference type="InterPro" id="IPR024034">
    <property type="entry name" value="ATPase_F1/V1_b/a_C"/>
</dbReference>
<comment type="function">
    <text evidence="13">Produces ATP from ADP in the presence of a proton gradient across the membrane. The catalytic sites are hosted primarily by the beta subunits.</text>
</comment>
<dbReference type="InterPro" id="IPR055190">
    <property type="entry name" value="ATP-synt_VA_C"/>
</dbReference>
<keyword evidence="6 13" id="KW-0375">Hydrogen ion transport</keyword>
<feature type="binding site" evidence="13">
    <location>
        <begin position="152"/>
        <end position="159"/>
    </location>
    <ligand>
        <name>ATP</name>
        <dbReference type="ChEBI" id="CHEBI:30616"/>
    </ligand>
</feature>
<keyword evidence="13" id="KW-1003">Cell membrane</keyword>
<dbReference type="InterPro" id="IPR036121">
    <property type="entry name" value="ATPase_F1/V1/A1_a/bsu_N_sf"/>
</dbReference>
<dbReference type="CDD" id="cd18115">
    <property type="entry name" value="ATP-synt_F1_beta_N"/>
    <property type="match status" value="1"/>
</dbReference>
<dbReference type="PIRSF" id="PIRSF039072">
    <property type="entry name" value="ATPase_subunit_beta"/>
    <property type="match status" value="1"/>
</dbReference>
<feature type="domain" description="AAA+ ATPase" evidence="14">
    <location>
        <begin position="144"/>
        <end position="328"/>
    </location>
</feature>
<organism evidence="16 18">
    <name type="scientific">Roseibium polysiphoniae</name>
    <dbReference type="NCBI Taxonomy" id="2571221"/>
    <lineage>
        <taxon>Bacteria</taxon>
        <taxon>Pseudomonadati</taxon>
        <taxon>Pseudomonadota</taxon>
        <taxon>Alphaproteobacteria</taxon>
        <taxon>Hyphomicrobiales</taxon>
        <taxon>Stappiaceae</taxon>
        <taxon>Roseibium</taxon>
    </lineage>
</organism>
<dbReference type="CDD" id="cd01133">
    <property type="entry name" value="F1-ATPase_beta_CD"/>
    <property type="match status" value="1"/>
</dbReference>
<keyword evidence="12 13" id="KW-0066">ATP synthesis</keyword>
<evidence type="ECO:0000313" key="15">
    <source>
        <dbReference type="EMBL" id="MBD8878535.1"/>
    </source>
</evidence>
<dbReference type="InterPro" id="IPR000194">
    <property type="entry name" value="ATPase_F1/V1/A1_a/bsu_nucl-bd"/>
</dbReference>
<proteinExistence type="inferred from homology"/>
<keyword evidence="9 13" id="KW-0406">Ion transport</keyword>
<dbReference type="EMBL" id="QTKU01000005">
    <property type="protein sequence ID" value="MBS8262286.1"/>
    <property type="molecule type" value="Genomic_DNA"/>
</dbReference>
<evidence type="ECO:0000256" key="12">
    <source>
        <dbReference type="ARBA" id="ARBA00023310"/>
    </source>
</evidence>
<dbReference type="EMBL" id="JACYXJ010000007">
    <property type="protein sequence ID" value="MBD8878535.1"/>
    <property type="molecule type" value="Genomic_DNA"/>
</dbReference>
<evidence type="ECO:0000259" key="14">
    <source>
        <dbReference type="SMART" id="SM00382"/>
    </source>
</evidence>
<keyword evidence="11 13" id="KW-0139">CF(1)</keyword>
<dbReference type="NCBIfam" id="TIGR01039">
    <property type="entry name" value="atpD"/>
    <property type="match status" value="1"/>
</dbReference>
<keyword evidence="4" id="KW-0997">Cell inner membrane</keyword>
<evidence type="ECO:0000313" key="17">
    <source>
        <dbReference type="Proteomes" id="UP000615687"/>
    </source>
</evidence>
<evidence type="ECO:0000256" key="4">
    <source>
        <dbReference type="ARBA" id="ARBA00022519"/>
    </source>
</evidence>
<dbReference type="HAMAP" id="MF_01347">
    <property type="entry name" value="ATP_synth_beta_bact"/>
    <property type="match status" value="1"/>
</dbReference>
<dbReference type="FunFam" id="2.40.10.170:FF:000004">
    <property type="entry name" value="ATP synthase subunit beta"/>
    <property type="match status" value="1"/>
</dbReference>
<keyword evidence="7 13" id="KW-0067">ATP-binding</keyword>
<evidence type="ECO:0000313" key="18">
    <source>
        <dbReference type="Proteomes" id="UP000705379"/>
    </source>
</evidence>
<comment type="similarity">
    <text evidence="2 13">Belongs to the ATPase alpha/beta chains family.</text>
</comment>
<keyword evidence="10 13" id="KW-0472">Membrane</keyword>
<dbReference type="GO" id="GO:0045259">
    <property type="term" value="C:proton-transporting ATP synthase complex"/>
    <property type="evidence" value="ECO:0007669"/>
    <property type="project" value="UniProtKB-KW"/>
</dbReference>
<dbReference type="Proteomes" id="UP000705379">
    <property type="component" value="Unassembled WGS sequence"/>
</dbReference>
<dbReference type="FunFam" id="1.10.1140.10:FF:000001">
    <property type="entry name" value="ATP synthase subunit beta"/>
    <property type="match status" value="1"/>
</dbReference>
<dbReference type="Pfam" id="PF02874">
    <property type="entry name" value="ATP-synt_ab_N"/>
    <property type="match status" value="1"/>
</dbReference>
<keyword evidence="5 13" id="KW-0547">Nucleotide-binding</keyword>
<keyword evidence="17" id="KW-1185">Reference proteome</keyword>